<evidence type="ECO:0000313" key="4">
    <source>
        <dbReference type="EMBL" id="KAJ7617371.1"/>
    </source>
</evidence>
<dbReference type="Pfam" id="PF05686">
    <property type="entry name" value="Glyco_transf_90"/>
    <property type="match status" value="1"/>
</dbReference>
<dbReference type="EMBL" id="JARKIF010000021">
    <property type="protein sequence ID" value="KAJ7617371.1"/>
    <property type="molecule type" value="Genomic_DNA"/>
</dbReference>
<proteinExistence type="inferred from homology"/>
<dbReference type="InterPro" id="IPR006598">
    <property type="entry name" value="CAP10"/>
</dbReference>
<keyword evidence="2 4" id="KW-0808">Transferase</keyword>
<dbReference type="GO" id="GO:0016740">
    <property type="term" value="F:transferase activity"/>
    <property type="evidence" value="ECO:0007669"/>
    <property type="project" value="UniProtKB-KW"/>
</dbReference>
<reference evidence="4" key="1">
    <citation type="submission" date="2023-03" db="EMBL/GenBank/DDBJ databases">
        <title>Massive genome expansion in bonnet fungi (Mycena s.s.) driven by repeated elements and novel gene families across ecological guilds.</title>
        <authorList>
            <consortium name="Lawrence Berkeley National Laboratory"/>
            <person name="Harder C.B."/>
            <person name="Miyauchi S."/>
            <person name="Viragh M."/>
            <person name="Kuo A."/>
            <person name="Thoen E."/>
            <person name="Andreopoulos B."/>
            <person name="Lu D."/>
            <person name="Skrede I."/>
            <person name="Drula E."/>
            <person name="Henrissat B."/>
            <person name="Morin E."/>
            <person name="Kohler A."/>
            <person name="Barry K."/>
            <person name="LaButti K."/>
            <person name="Morin E."/>
            <person name="Salamov A."/>
            <person name="Lipzen A."/>
            <person name="Mereny Z."/>
            <person name="Hegedus B."/>
            <person name="Baldrian P."/>
            <person name="Stursova M."/>
            <person name="Weitz H."/>
            <person name="Taylor A."/>
            <person name="Grigoriev I.V."/>
            <person name="Nagy L.G."/>
            <person name="Martin F."/>
            <person name="Kauserud H."/>
        </authorList>
    </citation>
    <scope>NUCLEOTIDE SEQUENCE</scope>
    <source>
        <strain evidence="4">9284</strain>
    </source>
</reference>
<dbReference type="AlphaFoldDB" id="A0AAD7BD64"/>
<protein>
    <submittedName>
        <fullName evidence="4">Glycosyl transferase family 90-domain-containing protein</fullName>
    </submittedName>
</protein>
<dbReference type="SMART" id="SM00672">
    <property type="entry name" value="CAP10"/>
    <property type="match status" value="1"/>
</dbReference>
<comment type="similarity">
    <text evidence="1">Belongs to the glycosyltransferase 90 family.</text>
</comment>
<dbReference type="Proteomes" id="UP001221142">
    <property type="component" value="Unassembled WGS sequence"/>
</dbReference>
<evidence type="ECO:0000259" key="3">
    <source>
        <dbReference type="SMART" id="SM00672"/>
    </source>
</evidence>
<comment type="caution">
    <text evidence="4">The sequence shown here is derived from an EMBL/GenBank/DDBJ whole genome shotgun (WGS) entry which is preliminary data.</text>
</comment>
<evidence type="ECO:0000313" key="5">
    <source>
        <dbReference type="Proteomes" id="UP001221142"/>
    </source>
</evidence>
<dbReference type="PANTHER" id="PTHR12203:SF35">
    <property type="entry name" value="PROTEIN O-GLUCOSYLTRANSFERASE 1"/>
    <property type="match status" value="1"/>
</dbReference>
<keyword evidence="5" id="KW-1185">Reference proteome</keyword>
<feature type="domain" description="Glycosyl transferase CAP10" evidence="3">
    <location>
        <begin position="317"/>
        <end position="567"/>
    </location>
</feature>
<gene>
    <name evidence="4" type="ORF">FB45DRAFT_1063845</name>
</gene>
<organism evidence="4 5">
    <name type="scientific">Roridomyces roridus</name>
    <dbReference type="NCBI Taxonomy" id="1738132"/>
    <lineage>
        <taxon>Eukaryota</taxon>
        <taxon>Fungi</taxon>
        <taxon>Dikarya</taxon>
        <taxon>Basidiomycota</taxon>
        <taxon>Agaricomycotina</taxon>
        <taxon>Agaricomycetes</taxon>
        <taxon>Agaricomycetidae</taxon>
        <taxon>Agaricales</taxon>
        <taxon>Marasmiineae</taxon>
        <taxon>Mycenaceae</taxon>
        <taxon>Roridomyces</taxon>
    </lineage>
</organism>
<evidence type="ECO:0000256" key="2">
    <source>
        <dbReference type="ARBA" id="ARBA00022679"/>
    </source>
</evidence>
<sequence length="590" mass="66577">MLPPYNARERASVFGTQDALENGIHLGTERRPARLVTAARVVGILAGTALILPMLSPLIPMDDAAWGPLVSYTPEVANASTAETIPPPLMPDEPVAFEAIPDEVTDTPTHPPLALPPTSEDLEDPAVAARVAVDAVFARQSKTLAEATARYTLHTKRPPPPNYDRWFQFAQEHQCLIDEYEQVHRDFKPFYQLAETHPQFFQWMIDVESKLLDAAPAEISVVEIRDGEAFISGGTAYATWPETFSKFSTLLPDMTFVINGRDEPRVAFNFRSRTAETQAFERTDMQPFHIEPRPTADFFRNQDGCFVPMEADGIMRGVNDEHSFLLASAKPGYTTDLYPMLSMAKVSPCFSDILFPTEYYYDRSWWSGKYEHPDDVAWEDKKPQIYWRGKSTGGKIIGENYHHFMRFKLADLGAGYPDLLDVKLTQVDDLACGDGCDSDAIAREYNITGDWAAREDVYSYKYAVDVDGETFSGRFLGLLRSGSLVFKATIFEEYFNGWLKPFEHYIPVKADLSDLVQQVKWANENPVEARLIQLRGLEAARRLVTDEQSDCYFSAVLLEWAQLQEIARKAKEVVEEEVVAQVEEVEVGME</sequence>
<name>A0AAD7BD64_9AGAR</name>
<dbReference type="InterPro" id="IPR051091">
    <property type="entry name" value="O-Glucosyltr/Glycosyltrsf_90"/>
</dbReference>
<accession>A0AAD7BD64</accession>
<evidence type="ECO:0000256" key="1">
    <source>
        <dbReference type="ARBA" id="ARBA00010118"/>
    </source>
</evidence>
<dbReference type="PANTHER" id="PTHR12203">
    <property type="entry name" value="KDEL LYS-ASP-GLU-LEU CONTAINING - RELATED"/>
    <property type="match status" value="1"/>
</dbReference>